<proteinExistence type="predicted"/>
<accession>A0AAV2M4H2</accession>
<dbReference type="PANTHER" id="PTHR37984:SF9">
    <property type="entry name" value="INTEGRASE CATALYTIC DOMAIN-CONTAINING PROTEIN"/>
    <property type="match status" value="1"/>
</dbReference>
<dbReference type="InterPro" id="IPR050951">
    <property type="entry name" value="Retrovirus_Pol_polyprotein"/>
</dbReference>
<name>A0AAV2M4H2_KNICA</name>
<sequence>MGSEAEKIFTSFNLSEDEKKSYEAVLKKFDEYFIPRRNIIHERACFYQRGQQPGETAEQYIRVLYEVAEHCEFGDKRDEHIRDRLAEEINKHVSLQSSAPEAMAVNMVRRQSGPHTDRPGRYRPRQDASSRQGTYKMEGCGKCGGDLKCMGLFQATTKYKEQQYTFNVYVIEGKVSCLLGRHEAVEMGLVIRVNEVSTVFSSGGLLDTEPVKIVLQEGAQPYAVHTARRIPLPLVPLVKKELHRMESEGIIEKSLMEKGFKLYVCSYIINFEDYTP</sequence>
<protein>
    <recommendedName>
        <fullName evidence="4">Retrotransposon gag domain-containing protein</fullName>
    </recommendedName>
</protein>
<evidence type="ECO:0008006" key="4">
    <source>
        <dbReference type="Google" id="ProtNLM"/>
    </source>
</evidence>
<gene>
    <name evidence="2" type="ORF">KC01_LOCUS35189</name>
</gene>
<organism evidence="2 3">
    <name type="scientific">Knipowitschia caucasica</name>
    <name type="common">Caucasian dwarf goby</name>
    <name type="synonym">Pomatoschistus caucasicus</name>
    <dbReference type="NCBI Taxonomy" id="637954"/>
    <lineage>
        <taxon>Eukaryota</taxon>
        <taxon>Metazoa</taxon>
        <taxon>Chordata</taxon>
        <taxon>Craniata</taxon>
        <taxon>Vertebrata</taxon>
        <taxon>Euteleostomi</taxon>
        <taxon>Actinopterygii</taxon>
        <taxon>Neopterygii</taxon>
        <taxon>Teleostei</taxon>
        <taxon>Neoteleostei</taxon>
        <taxon>Acanthomorphata</taxon>
        <taxon>Gobiaria</taxon>
        <taxon>Gobiiformes</taxon>
        <taxon>Gobioidei</taxon>
        <taxon>Gobiidae</taxon>
        <taxon>Gobiinae</taxon>
        <taxon>Knipowitschia</taxon>
    </lineage>
</organism>
<evidence type="ECO:0000256" key="1">
    <source>
        <dbReference type="SAM" id="MobiDB-lite"/>
    </source>
</evidence>
<dbReference type="Proteomes" id="UP001497482">
    <property type="component" value="Chromosome 6"/>
</dbReference>
<feature type="compositionally biased region" description="Basic and acidic residues" evidence="1">
    <location>
        <begin position="115"/>
        <end position="128"/>
    </location>
</feature>
<evidence type="ECO:0000313" key="3">
    <source>
        <dbReference type="Proteomes" id="UP001497482"/>
    </source>
</evidence>
<evidence type="ECO:0000313" key="2">
    <source>
        <dbReference type="EMBL" id="CAL1608219.1"/>
    </source>
</evidence>
<dbReference type="PANTHER" id="PTHR37984">
    <property type="entry name" value="PROTEIN CBG26694"/>
    <property type="match status" value="1"/>
</dbReference>
<dbReference type="EMBL" id="OZ035828">
    <property type="protein sequence ID" value="CAL1608219.1"/>
    <property type="molecule type" value="Genomic_DNA"/>
</dbReference>
<reference evidence="2 3" key="1">
    <citation type="submission" date="2024-04" db="EMBL/GenBank/DDBJ databases">
        <authorList>
            <person name="Waldvogel A.-M."/>
            <person name="Schoenle A."/>
        </authorList>
    </citation>
    <scope>NUCLEOTIDE SEQUENCE [LARGE SCALE GENOMIC DNA]</scope>
</reference>
<feature type="region of interest" description="Disordered" evidence="1">
    <location>
        <begin position="111"/>
        <end position="135"/>
    </location>
</feature>
<keyword evidence="3" id="KW-1185">Reference proteome</keyword>
<dbReference type="AlphaFoldDB" id="A0AAV2M4H2"/>